<dbReference type="RefSeq" id="XP_035296619.1">
    <property type="nucleotide sequence ID" value="XM_035440728.1"/>
</dbReference>
<keyword evidence="2" id="KW-1185">Reference proteome</keyword>
<dbReference type="Proteomes" id="UP001108280">
    <property type="component" value="Chromosome 2"/>
</dbReference>
<reference evidence="2" key="2">
    <citation type="journal article" date="2020" name="Biotechnol. Bioeng.">
        <title>Chromosome-scale scaffolds for the Chinese hamster reference genome assembly to facilitate the study of the CHO epigenome.</title>
        <authorList>
            <person name="Hilliard W."/>
            <person name="MacDonald M."/>
            <person name="Lee K.H."/>
        </authorList>
    </citation>
    <scope>NUCLEOTIDE SEQUENCE [LARGE SCALE GENOMIC DNA]</scope>
    <source>
        <strain evidence="2">17A/GY</strain>
    </source>
</reference>
<protein>
    <submittedName>
        <fullName evidence="3">Zinc finger protein 7-like isoform X11</fullName>
    </submittedName>
</protein>
<dbReference type="InterPro" id="IPR001909">
    <property type="entry name" value="KRAB"/>
</dbReference>
<evidence type="ECO:0000313" key="3">
    <source>
        <dbReference type="RefSeq" id="XP_035296619.1"/>
    </source>
</evidence>
<reference evidence="3" key="3">
    <citation type="submission" date="2025-08" db="UniProtKB">
        <authorList>
            <consortium name="RefSeq"/>
        </authorList>
    </citation>
    <scope>IDENTIFICATION</scope>
    <source>
        <strain evidence="3">17A/GY</strain>
        <tissue evidence="3">Liver</tissue>
    </source>
</reference>
<organism evidence="2 3">
    <name type="scientific">Cricetulus griseus</name>
    <name type="common">Chinese hamster</name>
    <name type="synonym">Cricetulus barabensis griseus</name>
    <dbReference type="NCBI Taxonomy" id="10029"/>
    <lineage>
        <taxon>Eukaryota</taxon>
        <taxon>Metazoa</taxon>
        <taxon>Chordata</taxon>
        <taxon>Craniata</taxon>
        <taxon>Vertebrata</taxon>
        <taxon>Euteleostomi</taxon>
        <taxon>Mammalia</taxon>
        <taxon>Eutheria</taxon>
        <taxon>Euarchontoglires</taxon>
        <taxon>Glires</taxon>
        <taxon>Rodentia</taxon>
        <taxon>Myomorpha</taxon>
        <taxon>Muroidea</taxon>
        <taxon>Cricetidae</taxon>
        <taxon>Cricetinae</taxon>
        <taxon>Cricetulus</taxon>
    </lineage>
</organism>
<proteinExistence type="predicted"/>
<evidence type="ECO:0000259" key="1">
    <source>
        <dbReference type="PROSITE" id="PS50805"/>
    </source>
</evidence>
<dbReference type="AlphaFoldDB" id="A0A9J7GS30"/>
<feature type="domain" description="KRAB" evidence="1">
    <location>
        <begin position="15"/>
        <end position="89"/>
    </location>
</feature>
<dbReference type="GeneID" id="103164495"/>
<dbReference type="GO" id="GO:0006355">
    <property type="term" value="P:regulation of DNA-templated transcription"/>
    <property type="evidence" value="ECO:0007669"/>
    <property type="project" value="InterPro"/>
</dbReference>
<reference evidence="2" key="1">
    <citation type="journal article" date="2018" name="Biotechnol. Bioeng.">
        <title>A reference genome of the Chinese hamster based on a hybrid assembly strategy.</title>
        <authorList>
            <person name="Rupp O."/>
            <person name="MacDonald M.L."/>
            <person name="Li S."/>
            <person name="Dhiman H."/>
            <person name="Polson S."/>
            <person name="Griep S."/>
            <person name="Heffner K."/>
            <person name="Hernandez I."/>
            <person name="Brinkrolf K."/>
            <person name="Jadhav V."/>
            <person name="Samoudi M."/>
            <person name="Hao H."/>
            <person name="Kingham B."/>
            <person name="Goesmann A."/>
            <person name="Betenbaugh M.J."/>
            <person name="Lewis N.E."/>
            <person name="Borth N."/>
            <person name="Lee K.H."/>
        </authorList>
    </citation>
    <scope>NUCLEOTIDE SEQUENCE [LARGE SCALE GENOMIC DNA]</scope>
    <source>
        <strain evidence="2">17A/GY</strain>
    </source>
</reference>
<evidence type="ECO:0000313" key="2">
    <source>
        <dbReference type="Proteomes" id="UP001108280"/>
    </source>
</evidence>
<name>A0A9J7GS30_CRIGR</name>
<gene>
    <name evidence="3" type="primary">LOC103164495</name>
</gene>
<sequence length="117" mass="13064">MLWPASGSEPEEVCLVGRGGMGVRSRFRWLALLAGPRRAQTGCLNQNKWIPPSKSHAGFLVFKPELISRLEQGQEPWVLDLQGAEGTEAPWIYQTDSAIRTDHKQTCSLGLCMQQQQ</sequence>
<accession>A0A9J7GS30</accession>
<dbReference type="PROSITE" id="PS50805">
    <property type="entry name" value="KRAB"/>
    <property type="match status" value="1"/>
</dbReference>